<reference evidence="1 2" key="1">
    <citation type="submission" date="2020-07" db="EMBL/GenBank/DDBJ databases">
        <title>Taxonomic proposal: Crassvirales, a new order of highly abundant and diverse bacterial viruses.</title>
        <authorList>
            <person name="Shkoporov A.N."/>
            <person name="Stockdale S.R."/>
            <person name="Guerin E."/>
            <person name="Ross R.P."/>
            <person name="Hill C."/>
        </authorList>
    </citation>
    <scope>NUCLEOTIDE SEQUENCE [LARGE SCALE GENOMIC DNA]</scope>
</reference>
<evidence type="ECO:0000313" key="1">
    <source>
        <dbReference type="EMBL" id="QOR59751.1"/>
    </source>
</evidence>
<dbReference type="EMBL" id="MT774393">
    <property type="protein sequence ID" value="QOR59751.1"/>
    <property type="molecule type" value="Genomic_DNA"/>
</dbReference>
<protein>
    <submittedName>
        <fullName evidence="1">Uncharacterized protein</fullName>
    </submittedName>
</protein>
<dbReference type="GeneID" id="65130363"/>
<dbReference type="RefSeq" id="YP_010111909.1">
    <property type="nucleotide sequence ID" value="NC_055886.1"/>
</dbReference>
<evidence type="ECO:0000313" key="2">
    <source>
        <dbReference type="Proteomes" id="UP000594097"/>
    </source>
</evidence>
<accession>A0A7M1S0Q6</accession>
<dbReference type="Proteomes" id="UP000594097">
    <property type="component" value="Segment"/>
</dbReference>
<keyword evidence="2" id="KW-1185">Reference proteome</keyword>
<proteinExistence type="predicted"/>
<dbReference type="KEGG" id="vg:65130363"/>
<name>A0A7M1S0Q6_9CAUD</name>
<organism evidence="1 2">
    <name type="scientific">uncultured phage cr127_1</name>
    <dbReference type="NCBI Taxonomy" id="2772077"/>
    <lineage>
        <taxon>Viruses</taxon>
        <taxon>Duplodnaviria</taxon>
        <taxon>Heunggongvirae</taxon>
        <taxon>Uroviricota</taxon>
        <taxon>Caudoviricetes</taxon>
        <taxon>Crassvirales</taxon>
        <taxon>Crevaviridae</taxon>
        <taxon>Doltivirinae</taxon>
        <taxon>Kahucivirus</taxon>
        <taxon>Kahucivirus intestinalis</taxon>
    </lineage>
</organism>
<sequence length="126" mass="14930">MKIVNIVNIPNYPNYTIYGKDIETLKIYVSDLLPNDSEEYNNEDLCINIDYTNIQDVTFGVYDNPKNDIYDYRINIKEKTLGYVELIFEKYSSFNSVKLFISNMIDNDVNLTVIHEQKERIRINKK</sequence>